<feature type="domain" description="RRM" evidence="5">
    <location>
        <begin position="351"/>
        <end position="423"/>
    </location>
</feature>
<dbReference type="CDD" id="cd12344">
    <property type="entry name" value="RRM1_SECp43_like"/>
    <property type="match status" value="1"/>
</dbReference>
<evidence type="ECO:0000256" key="1">
    <source>
        <dbReference type="ARBA" id="ARBA00022664"/>
    </source>
</evidence>
<dbReference type="Gene3D" id="3.30.70.330">
    <property type="match status" value="3"/>
</dbReference>
<keyword evidence="2 3" id="KW-0694">RNA-binding</keyword>
<name>A0ABR0VEQ9_REHGL</name>
<feature type="compositionally biased region" description="Low complexity" evidence="4">
    <location>
        <begin position="12"/>
        <end position="40"/>
    </location>
</feature>
<dbReference type="InterPro" id="IPR012677">
    <property type="entry name" value="Nucleotide-bd_a/b_plait_sf"/>
</dbReference>
<dbReference type="InterPro" id="IPR050825">
    <property type="entry name" value="RBM42_RBP45_47-like"/>
</dbReference>
<accession>A0ABR0VEQ9</accession>
<proteinExistence type="predicted"/>
<gene>
    <name evidence="6" type="ORF">DH2020_033365</name>
</gene>
<keyword evidence="7" id="KW-1185">Reference proteome</keyword>
<feature type="domain" description="RRM" evidence="5">
    <location>
        <begin position="48"/>
        <end position="131"/>
    </location>
</feature>
<evidence type="ECO:0000256" key="4">
    <source>
        <dbReference type="SAM" id="MobiDB-lite"/>
    </source>
</evidence>
<dbReference type="Pfam" id="PF00076">
    <property type="entry name" value="RRM_1"/>
    <property type="match status" value="3"/>
</dbReference>
<feature type="domain" description="RRM" evidence="5">
    <location>
        <begin position="144"/>
        <end position="223"/>
    </location>
</feature>
<dbReference type="InterPro" id="IPR000504">
    <property type="entry name" value="RRM_dom"/>
</dbReference>
<feature type="region of interest" description="Disordered" evidence="4">
    <location>
        <begin position="1"/>
        <end position="40"/>
    </location>
</feature>
<evidence type="ECO:0000259" key="5">
    <source>
        <dbReference type="PROSITE" id="PS50102"/>
    </source>
</evidence>
<evidence type="ECO:0000256" key="2">
    <source>
        <dbReference type="ARBA" id="ARBA00022884"/>
    </source>
</evidence>
<dbReference type="Proteomes" id="UP001318860">
    <property type="component" value="Unassembled WGS sequence"/>
</dbReference>
<dbReference type="SMART" id="SM00360">
    <property type="entry name" value="RRM"/>
    <property type="match status" value="3"/>
</dbReference>
<feature type="region of interest" description="Disordered" evidence="4">
    <location>
        <begin position="220"/>
        <end position="252"/>
    </location>
</feature>
<evidence type="ECO:0000256" key="3">
    <source>
        <dbReference type="PROSITE-ProRule" id="PRU00176"/>
    </source>
</evidence>
<dbReference type="PROSITE" id="PS50102">
    <property type="entry name" value="RRM"/>
    <property type="match status" value="3"/>
</dbReference>
<reference evidence="6 7" key="1">
    <citation type="journal article" date="2021" name="Comput. Struct. Biotechnol. J.">
        <title>De novo genome assembly of the potent medicinal plant Rehmannia glutinosa using nanopore technology.</title>
        <authorList>
            <person name="Ma L."/>
            <person name="Dong C."/>
            <person name="Song C."/>
            <person name="Wang X."/>
            <person name="Zheng X."/>
            <person name="Niu Y."/>
            <person name="Chen S."/>
            <person name="Feng W."/>
        </authorList>
    </citation>
    <scope>NUCLEOTIDE SEQUENCE [LARGE SCALE GENOMIC DNA]</scope>
    <source>
        <strain evidence="6">DH-2019</strain>
    </source>
</reference>
<dbReference type="PANTHER" id="PTHR47640">
    <property type="entry name" value="TRNA SELENOCYSTEINE 1-ASSOCIATED PROTEIN 1-RELATED-RELATED"/>
    <property type="match status" value="1"/>
</dbReference>
<dbReference type="SUPFAM" id="SSF54928">
    <property type="entry name" value="RNA-binding domain, RBD"/>
    <property type="match status" value="3"/>
</dbReference>
<dbReference type="PANTHER" id="PTHR47640:SF76">
    <property type="entry name" value="POLYADENYLATE-BINDING PROTEIN RBP45-LIKE ISOFORM X1"/>
    <property type="match status" value="1"/>
</dbReference>
<dbReference type="InterPro" id="IPR035979">
    <property type="entry name" value="RBD_domain_sf"/>
</dbReference>
<protein>
    <recommendedName>
        <fullName evidence="5">RRM domain-containing protein</fullName>
    </recommendedName>
</protein>
<evidence type="ECO:0000313" key="6">
    <source>
        <dbReference type="EMBL" id="KAK6132885.1"/>
    </source>
</evidence>
<organism evidence="6 7">
    <name type="scientific">Rehmannia glutinosa</name>
    <name type="common">Chinese foxglove</name>
    <dbReference type="NCBI Taxonomy" id="99300"/>
    <lineage>
        <taxon>Eukaryota</taxon>
        <taxon>Viridiplantae</taxon>
        <taxon>Streptophyta</taxon>
        <taxon>Embryophyta</taxon>
        <taxon>Tracheophyta</taxon>
        <taxon>Spermatophyta</taxon>
        <taxon>Magnoliopsida</taxon>
        <taxon>eudicotyledons</taxon>
        <taxon>Gunneridae</taxon>
        <taxon>Pentapetalae</taxon>
        <taxon>asterids</taxon>
        <taxon>lamiids</taxon>
        <taxon>Lamiales</taxon>
        <taxon>Orobanchaceae</taxon>
        <taxon>Rehmannieae</taxon>
        <taxon>Rehmannia</taxon>
    </lineage>
</organism>
<comment type="caution">
    <text evidence="6">The sequence shown here is derived from an EMBL/GenBank/DDBJ whole genome shotgun (WGS) entry which is preliminary data.</text>
</comment>
<evidence type="ECO:0000313" key="7">
    <source>
        <dbReference type="Proteomes" id="UP001318860"/>
    </source>
</evidence>
<sequence length="510" mass="56435">MMMPPQHQPAVQTQPPQFWPQQQQQHYGAAPTNAAAAAPASGGAEEVRSLWIGDLQYWMDENYLTSCFYHTGEERQLLSAKVIRNKQTGQSEGYGFLEFRTRATAENILQTYNGAMMPNSEQTFRLNWASLGGGDKRTDDSPEHTIFVGDLAGDVTDYVLQETFKAVYQSVKGAKVVTDRTTGRSKGYGFVKFGDEREQQRAMTEMNGVLCSTRPMRIGPAANKKPMNAPTQTGEAISREERGSHLRGPGTDFSLNDSPIMRGLLLGSNICRVRELDYQHAIQSNFLLLLKYKITAEMRSLLLNYYLEFVSHLLLCVLCVYFSGELVERCDLGASYQNAQGNQGESDPNNTTIFVGGLDPMVTDDLLRQVFSQYGDLVHVKIPVGKRCGFVQFADRSCAEQALANLNGTVLGGQNIRLSWGRSPSNKQSDQNQWGGGGGGYYGGGYTQGYEAHAAGYAPPQDPNMYYGGYPGYANYQQPQQRKYQTCDMLKRGKIIGACPELSVGDMIFA</sequence>
<dbReference type="CDD" id="cd12345">
    <property type="entry name" value="RRM2_SECp43_like"/>
    <property type="match status" value="1"/>
</dbReference>
<keyword evidence="1" id="KW-0507">mRNA processing</keyword>
<dbReference type="EMBL" id="JABTTQ020001235">
    <property type="protein sequence ID" value="KAK6132885.1"/>
    <property type="molecule type" value="Genomic_DNA"/>
</dbReference>